<evidence type="ECO:0000313" key="4">
    <source>
        <dbReference type="Proteomes" id="UP000243688"/>
    </source>
</evidence>
<dbReference type="InterPro" id="IPR014231">
    <property type="entry name" value="Spore_YpjB"/>
</dbReference>
<evidence type="ECO:0008006" key="5">
    <source>
        <dbReference type="Google" id="ProtNLM"/>
    </source>
</evidence>
<comment type="caution">
    <text evidence="3">The sequence shown here is derived from an EMBL/GenBank/DDBJ whole genome shotgun (WGS) entry which is preliminary data.</text>
</comment>
<protein>
    <recommendedName>
        <fullName evidence="5">Sporulation protein YpjB</fullName>
    </recommendedName>
</protein>
<organism evidence="3 4">
    <name type="scientific">Candidatus Reconcilbacillus cellulovorans</name>
    <dbReference type="NCBI Taxonomy" id="1906605"/>
    <lineage>
        <taxon>Bacteria</taxon>
        <taxon>Bacillati</taxon>
        <taxon>Bacillota</taxon>
        <taxon>Bacilli</taxon>
        <taxon>Bacillales</taxon>
        <taxon>Paenibacillaceae</taxon>
        <taxon>Candidatus Reconcilbacillus</taxon>
    </lineage>
</organism>
<dbReference type="EMBL" id="MOXJ01000001">
    <property type="protein sequence ID" value="PDO11677.1"/>
    <property type="molecule type" value="Genomic_DNA"/>
</dbReference>
<evidence type="ECO:0000313" key="3">
    <source>
        <dbReference type="EMBL" id="PDO11677.1"/>
    </source>
</evidence>
<keyword evidence="2" id="KW-0732">Signal</keyword>
<proteinExistence type="predicted"/>
<dbReference type="AlphaFoldDB" id="A0A2A6E4I8"/>
<feature type="transmembrane region" description="Helical" evidence="1">
    <location>
        <begin position="251"/>
        <end position="270"/>
    </location>
</feature>
<evidence type="ECO:0000256" key="2">
    <source>
        <dbReference type="SAM" id="SignalP"/>
    </source>
</evidence>
<accession>A0A2A6E4I8</accession>
<feature type="chain" id="PRO_5013128535" description="Sporulation protein YpjB" evidence="2">
    <location>
        <begin position="30"/>
        <end position="291"/>
    </location>
</feature>
<name>A0A2A6E4I8_9BACL</name>
<dbReference type="Proteomes" id="UP000243688">
    <property type="component" value="Unassembled WGS sequence"/>
</dbReference>
<keyword evidence="1" id="KW-1133">Transmembrane helix</keyword>
<evidence type="ECO:0000256" key="1">
    <source>
        <dbReference type="SAM" id="Phobius"/>
    </source>
</evidence>
<dbReference type="Pfam" id="PF09577">
    <property type="entry name" value="Spore_YpjB"/>
    <property type="match status" value="1"/>
</dbReference>
<keyword evidence="1" id="KW-0472">Membrane</keyword>
<reference evidence="3 4" key="1">
    <citation type="submission" date="2016-12" db="EMBL/GenBank/DDBJ databases">
        <title>Candidatus Reconcilibacillus cellulovorans genome.</title>
        <authorList>
            <person name="Kolinko S."/>
            <person name="Wu Y.-W."/>
            <person name="Tachea F."/>
            <person name="Denzel E."/>
            <person name="Hiras J."/>
            <person name="Baecker N."/>
            <person name="Chan L.J."/>
            <person name="Eichorst S.A."/>
            <person name="Frey D."/>
            <person name="Adams P.D."/>
            <person name="Pray T."/>
            <person name="Tanjore D."/>
            <person name="Petzold C.J."/>
            <person name="Gladden J.M."/>
            <person name="Simmons B.A."/>
            <person name="Singer S.W."/>
        </authorList>
    </citation>
    <scope>NUCLEOTIDE SEQUENCE [LARGE SCALE GENOMIC DNA]</scope>
    <source>
        <strain evidence="3">JTherm</strain>
    </source>
</reference>
<gene>
    <name evidence="3" type="ORF">BLM47_00740</name>
</gene>
<feature type="signal peptide" evidence="2">
    <location>
        <begin position="1"/>
        <end position="29"/>
    </location>
</feature>
<sequence>MVCGKWAARPTAALRVAAVLSAMFWLAAAATPDFRASATEGDTVVRFEQAANNWYDVVRSRERERALAQARLVRLLAAEVRVERPNLSTAMDAVDKAIDRGERALKAGVDAQEALSAAASVRLAADAVAGHRVPLWKQYIRPVRGELDRLADAVHDADRTSAFRAVVRLAAIVRLLEPALLAAGTEPEMMAYIRRLLAGLDRKLADGAVPLQDVDRDAAELRKAVLVIFGEEDDRDAFAPPSISDGETTNIIGAASIFAAILAALAYTAYRMYRGGQDVVPVRGKGADRNG</sequence>
<keyword evidence="1" id="KW-0812">Transmembrane</keyword>